<evidence type="ECO:0000256" key="2">
    <source>
        <dbReference type="ARBA" id="ARBA00022617"/>
    </source>
</evidence>
<dbReference type="Pfam" id="PF00067">
    <property type="entry name" value="p450"/>
    <property type="match status" value="1"/>
</dbReference>
<evidence type="ECO:0000313" key="10">
    <source>
        <dbReference type="EMBL" id="OTF84051.1"/>
    </source>
</evidence>
<dbReference type="InterPro" id="IPR002401">
    <property type="entry name" value="Cyt_P450_E_grp-I"/>
</dbReference>
<keyword evidence="11" id="KW-1185">Reference proteome</keyword>
<proteinExistence type="inferred from homology"/>
<dbReference type="PANTHER" id="PTHR24302:SF15">
    <property type="entry name" value="FATTY-ACID PEROXYGENASE"/>
    <property type="match status" value="1"/>
</dbReference>
<evidence type="ECO:0000256" key="4">
    <source>
        <dbReference type="ARBA" id="ARBA00023002"/>
    </source>
</evidence>
<evidence type="ECO:0000256" key="5">
    <source>
        <dbReference type="ARBA" id="ARBA00023004"/>
    </source>
</evidence>
<keyword evidence="4 9" id="KW-0560">Oxidoreductase</keyword>
<dbReference type="Gene3D" id="1.10.630.10">
    <property type="entry name" value="Cytochrome P450"/>
    <property type="match status" value="1"/>
</dbReference>
<evidence type="ECO:0000256" key="8">
    <source>
        <dbReference type="PIRSR" id="PIRSR602401-1"/>
    </source>
</evidence>
<evidence type="ECO:0000256" key="7">
    <source>
        <dbReference type="ARBA" id="ARBA00043906"/>
    </source>
</evidence>
<accession>A0A1Y3BSV3</accession>
<evidence type="ECO:0000256" key="6">
    <source>
        <dbReference type="ARBA" id="ARBA00023033"/>
    </source>
</evidence>
<evidence type="ECO:0000256" key="9">
    <source>
        <dbReference type="RuleBase" id="RU000461"/>
    </source>
</evidence>
<comment type="caution">
    <text evidence="10">The sequence shown here is derived from an EMBL/GenBank/DDBJ whole genome shotgun (WGS) entry which is preliminary data.</text>
</comment>
<dbReference type="PANTHER" id="PTHR24302">
    <property type="entry name" value="CYTOCHROME P450 FAMILY 3"/>
    <property type="match status" value="1"/>
</dbReference>
<evidence type="ECO:0000256" key="3">
    <source>
        <dbReference type="ARBA" id="ARBA00022723"/>
    </source>
</evidence>
<comment type="similarity">
    <text evidence="1 9">Belongs to the cytochrome P450 family.</text>
</comment>
<dbReference type="GO" id="GO:0020037">
    <property type="term" value="F:heme binding"/>
    <property type="evidence" value="ECO:0007669"/>
    <property type="project" value="InterPro"/>
</dbReference>
<dbReference type="EMBL" id="MUJZ01000996">
    <property type="protein sequence ID" value="OTF84051.1"/>
    <property type="molecule type" value="Genomic_DNA"/>
</dbReference>
<keyword evidence="6 9" id="KW-0503">Monooxygenase</keyword>
<dbReference type="GO" id="GO:0008395">
    <property type="term" value="F:steroid hydroxylase activity"/>
    <property type="evidence" value="ECO:0007669"/>
    <property type="project" value="TreeGrafter"/>
</dbReference>
<comment type="function">
    <text evidence="7">Cytochromes P450 are a group of heme-thiolate monooxygenases. They oxidize a variety of structurally unrelated compounds, including steroids, fatty acids, and xenobiotics.</text>
</comment>
<keyword evidence="5 8" id="KW-0408">Iron</keyword>
<dbReference type="InterPro" id="IPR001128">
    <property type="entry name" value="Cyt_P450"/>
</dbReference>
<comment type="cofactor">
    <cofactor evidence="8">
        <name>heme</name>
        <dbReference type="ChEBI" id="CHEBI:30413"/>
    </cofactor>
</comment>
<dbReference type="InterPro" id="IPR050705">
    <property type="entry name" value="Cytochrome_P450_3A"/>
</dbReference>
<feature type="binding site" description="axial binding residue" evidence="8">
    <location>
        <position position="219"/>
    </location>
    <ligand>
        <name>heme</name>
        <dbReference type="ChEBI" id="CHEBI:30413"/>
    </ligand>
    <ligandPart>
        <name>Fe</name>
        <dbReference type="ChEBI" id="CHEBI:18248"/>
    </ligandPart>
</feature>
<dbReference type="PROSITE" id="PS00086">
    <property type="entry name" value="CYTOCHROME_P450"/>
    <property type="match status" value="1"/>
</dbReference>
<dbReference type="AlphaFoldDB" id="A0A1Y3BSV3"/>
<organism evidence="10 11">
    <name type="scientific">Euroglyphus maynei</name>
    <name type="common">Mayne's house dust mite</name>
    <dbReference type="NCBI Taxonomy" id="6958"/>
    <lineage>
        <taxon>Eukaryota</taxon>
        <taxon>Metazoa</taxon>
        <taxon>Ecdysozoa</taxon>
        <taxon>Arthropoda</taxon>
        <taxon>Chelicerata</taxon>
        <taxon>Arachnida</taxon>
        <taxon>Acari</taxon>
        <taxon>Acariformes</taxon>
        <taxon>Sarcoptiformes</taxon>
        <taxon>Astigmata</taxon>
        <taxon>Psoroptidia</taxon>
        <taxon>Analgoidea</taxon>
        <taxon>Pyroglyphidae</taxon>
        <taxon>Pyroglyphinae</taxon>
        <taxon>Euroglyphus</taxon>
    </lineage>
</organism>
<dbReference type="OrthoDB" id="6490847at2759"/>
<keyword evidence="3 8" id="KW-0479">Metal-binding</keyword>
<dbReference type="GO" id="GO:0005506">
    <property type="term" value="F:iron ion binding"/>
    <property type="evidence" value="ECO:0007669"/>
    <property type="project" value="InterPro"/>
</dbReference>
<reference evidence="10 11" key="1">
    <citation type="submission" date="2017-03" db="EMBL/GenBank/DDBJ databases">
        <title>Genome Survey of Euroglyphus maynei.</title>
        <authorList>
            <person name="Arlian L.G."/>
            <person name="Morgan M.S."/>
            <person name="Rider S.D."/>
        </authorList>
    </citation>
    <scope>NUCLEOTIDE SEQUENCE [LARGE SCALE GENOMIC DNA]</scope>
    <source>
        <strain evidence="10">Arlian Lab</strain>
        <tissue evidence="10">Whole body</tissue>
    </source>
</reference>
<name>A0A1Y3BSV3_EURMA</name>
<evidence type="ECO:0000256" key="1">
    <source>
        <dbReference type="ARBA" id="ARBA00010617"/>
    </source>
</evidence>
<dbReference type="GO" id="GO:0016705">
    <property type="term" value="F:oxidoreductase activity, acting on paired donors, with incorporation or reduction of molecular oxygen"/>
    <property type="evidence" value="ECO:0007669"/>
    <property type="project" value="InterPro"/>
</dbReference>
<sequence>MDIIERKRKEFTEKDFSKATTFIEFLLEAEHEFNSAQNDQQNGNDDKKSVKYMTNAEMIAQCVLFFLAGYDTTATTITMALYNLALNPDKQQLAYEEVERIIQQEDGSGGGLESLIFESYGTKFEYINGIVNETLRMTPPATFLERRCMNDCLLKTDDDRMKVLVKKEEIVQIPVWALHYNEEYFPEPEKFRPERFCKETSDNFPNYAYLPFGSGPRACVAKSLALLEAKMALVWLMKNFKFSKCEQTMIPIEFYNQAGFLSPKNIYLRVERR</sequence>
<gene>
    <name evidence="10" type="ORF">BLA29_007803</name>
</gene>
<dbReference type="InterPro" id="IPR017972">
    <property type="entry name" value="Cyt_P450_CS"/>
</dbReference>
<protein>
    <submittedName>
        <fullName evidence="10">Cytochrome P450-like protein</fullName>
    </submittedName>
</protein>
<keyword evidence="2 8" id="KW-0349">Heme</keyword>
<dbReference type="PRINTS" id="PR00463">
    <property type="entry name" value="EP450I"/>
</dbReference>
<dbReference type="InterPro" id="IPR036396">
    <property type="entry name" value="Cyt_P450_sf"/>
</dbReference>
<dbReference type="PRINTS" id="PR00385">
    <property type="entry name" value="P450"/>
</dbReference>
<dbReference type="SUPFAM" id="SSF48264">
    <property type="entry name" value="Cytochrome P450"/>
    <property type="match status" value="1"/>
</dbReference>
<evidence type="ECO:0000313" key="11">
    <source>
        <dbReference type="Proteomes" id="UP000194236"/>
    </source>
</evidence>
<dbReference type="Proteomes" id="UP000194236">
    <property type="component" value="Unassembled WGS sequence"/>
</dbReference>